<proteinExistence type="predicted"/>
<dbReference type="Proteomes" id="UP000281955">
    <property type="component" value="Unassembled WGS sequence"/>
</dbReference>
<organism evidence="3 4">
    <name type="scientific">Motilibacter peucedani</name>
    <dbReference type="NCBI Taxonomy" id="598650"/>
    <lineage>
        <taxon>Bacteria</taxon>
        <taxon>Bacillati</taxon>
        <taxon>Actinomycetota</taxon>
        <taxon>Actinomycetes</taxon>
        <taxon>Motilibacterales</taxon>
        <taxon>Motilibacteraceae</taxon>
        <taxon>Motilibacter</taxon>
    </lineage>
</organism>
<dbReference type="InterPro" id="IPR050463">
    <property type="entry name" value="Gfo/Idh/MocA_oxidrdct_glycsds"/>
</dbReference>
<evidence type="ECO:0000259" key="2">
    <source>
        <dbReference type="Pfam" id="PF01408"/>
    </source>
</evidence>
<dbReference type="GO" id="GO:0000166">
    <property type="term" value="F:nucleotide binding"/>
    <property type="evidence" value="ECO:0007669"/>
    <property type="project" value="InterPro"/>
</dbReference>
<comment type="caution">
    <text evidence="3">The sequence shown here is derived from an EMBL/GenBank/DDBJ whole genome shotgun (WGS) entry which is preliminary data.</text>
</comment>
<evidence type="ECO:0000256" key="1">
    <source>
        <dbReference type="ARBA" id="ARBA00023002"/>
    </source>
</evidence>
<dbReference type="EMBL" id="RBWV01000015">
    <property type="protein sequence ID" value="RKS69183.1"/>
    <property type="molecule type" value="Genomic_DNA"/>
</dbReference>
<feature type="domain" description="Gfo/Idh/MocA-like oxidoreductase N-terminal" evidence="2">
    <location>
        <begin position="7"/>
        <end position="118"/>
    </location>
</feature>
<dbReference type="PANTHER" id="PTHR43818">
    <property type="entry name" value="BCDNA.GH03377"/>
    <property type="match status" value="1"/>
</dbReference>
<evidence type="ECO:0000313" key="4">
    <source>
        <dbReference type="Proteomes" id="UP000281955"/>
    </source>
</evidence>
<dbReference type="InterPro" id="IPR036291">
    <property type="entry name" value="NAD(P)-bd_dom_sf"/>
</dbReference>
<keyword evidence="1" id="KW-0560">Oxidoreductase</keyword>
<dbReference type="InterPro" id="IPR000683">
    <property type="entry name" value="Gfo/Idh/MocA-like_OxRdtase_N"/>
</dbReference>
<name>A0A420XKV3_9ACTN</name>
<protein>
    <submittedName>
        <fullName evidence="3">Putative dehydrogenase</fullName>
    </submittedName>
</protein>
<evidence type="ECO:0000313" key="3">
    <source>
        <dbReference type="EMBL" id="RKS69183.1"/>
    </source>
</evidence>
<keyword evidence="4" id="KW-1185">Reference proteome</keyword>
<sequence>MTTAPAVRFAVVGSGWRSQFFLRLARMAPHALQVTGVVTRTAERGEQVTAEWGVPTFRTLEEAARVGDPEFVVPSVPWSETPAVTREAVRLGLRVLAETPPAPTAEALRELWSDVGSSGLVQVAEQYLLMPGHAARLSLLQRGVIGHVTSVQVSSTHLYHATSMIRLMLGAGFDPVTVTARRFTAPLADPLSPAGWSGDDGPKEAGTTLALLDLGNGRSGVYDFTDNQWWNPLRARRIVLRGSRGEIVDDSVVRLVDPRTPVESRLLRRQLGIDLNLEGVDLDHISFDGEVVCRNPFPGARFSDDDIAVATILRDTGLWARGEGPAPYPLAEGCQDHLLGLAIEESARTGAPVTTAREPWAS</sequence>
<dbReference type="GO" id="GO:0016491">
    <property type="term" value="F:oxidoreductase activity"/>
    <property type="evidence" value="ECO:0007669"/>
    <property type="project" value="UniProtKB-KW"/>
</dbReference>
<dbReference type="InParanoid" id="A0A420XKV3"/>
<dbReference type="AlphaFoldDB" id="A0A420XKV3"/>
<reference evidence="3 4" key="1">
    <citation type="submission" date="2018-10" db="EMBL/GenBank/DDBJ databases">
        <title>Genomic Encyclopedia of Archaeal and Bacterial Type Strains, Phase II (KMG-II): from individual species to whole genera.</title>
        <authorList>
            <person name="Goeker M."/>
        </authorList>
    </citation>
    <scope>NUCLEOTIDE SEQUENCE [LARGE SCALE GENOMIC DNA]</scope>
    <source>
        <strain evidence="3 4">RP-AC37</strain>
    </source>
</reference>
<dbReference type="PANTHER" id="PTHR43818:SF11">
    <property type="entry name" value="BCDNA.GH03377"/>
    <property type="match status" value="1"/>
</dbReference>
<dbReference type="Gene3D" id="3.40.50.720">
    <property type="entry name" value="NAD(P)-binding Rossmann-like Domain"/>
    <property type="match status" value="1"/>
</dbReference>
<dbReference type="Gene3D" id="3.30.360.10">
    <property type="entry name" value="Dihydrodipicolinate Reductase, domain 2"/>
    <property type="match status" value="1"/>
</dbReference>
<dbReference type="SUPFAM" id="SSF51735">
    <property type="entry name" value="NAD(P)-binding Rossmann-fold domains"/>
    <property type="match status" value="1"/>
</dbReference>
<dbReference type="RefSeq" id="WP_121194631.1">
    <property type="nucleotide sequence ID" value="NZ_RBWV01000015.1"/>
</dbReference>
<dbReference type="OrthoDB" id="9772350at2"/>
<gene>
    <name evidence="3" type="ORF">CLV35_3357</name>
</gene>
<dbReference type="Pfam" id="PF01408">
    <property type="entry name" value="GFO_IDH_MocA"/>
    <property type="match status" value="1"/>
</dbReference>
<accession>A0A420XKV3</accession>